<dbReference type="RefSeq" id="WP_009283530.1">
    <property type="nucleotide sequence ID" value="NZ_CAIT01000007.1"/>
</dbReference>
<dbReference type="OrthoDB" id="1367892at2"/>
<accession>I2GM28</accession>
<comment type="caution">
    <text evidence="1">The sequence shown here is derived from an EMBL/GenBank/DDBJ whole genome shotgun (WGS) entry which is preliminary data.</text>
</comment>
<dbReference type="EMBL" id="CAIT01000007">
    <property type="protein sequence ID" value="CCH54954.1"/>
    <property type="molecule type" value="Genomic_DNA"/>
</dbReference>
<dbReference type="STRING" id="1185876.BN8_04178"/>
<dbReference type="AlphaFoldDB" id="I2GM28"/>
<protein>
    <submittedName>
        <fullName evidence="1">Periplasmic copper-binding</fullName>
    </submittedName>
</protein>
<evidence type="ECO:0000313" key="1">
    <source>
        <dbReference type="EMBL" id="CCH54954.1"/>
    </source>
</evidence>
<proteinExistence type="predicted"/>
<keyword evidence="2" id="KW-1185">Reference proteome</keyword>
<reference evidence="1 2" key="1">
    <citation type="journal article" date="2012" name="J. Bacteriol.">
        <title>Genome Sequence of the Filamentous Bacterium Fibrisoma limi BUZ 3T.</title>
        <authorList>
            <person name="Filippini M."/>
            <person name="Qi W."/>
            <person name="Jaenicke S."/>
            <person name="Goesmann A."/>
            <person name="Smits T.H."/>
            <person name="Bagheri H.C."/>
        </authorList>
    </citation>
    <scope>NUCLEOTIDE SEQUENCE [LARGE SCALE GENOMIC DNA]</scope>
    <source>
        <strain evidence="2">BUZ 3T</strain>
    </source>
</reference>
<evidence type="ECO:0000313" key="2">
    <source>
        <dbReference type="Proteomes" id="UP000009309"/>
    </source>
</evidence>
<dbReference type="eggNOG" id="ENOG502ZFR3">
    <property type="taxonomic scope" value="Bacteria"/>
</dbReference>
<dbReference type="Proteomes" id="UP000009309">
    <property type="component" value="Unassembled WGS sequence"/>
</dbReference>
<sequence>MTKLFTSLLKWTLILSMLLITGCRRNIDIVIPELVGNPGNPRFNLQFTNERNVDLDLYVKDPNGEILYYRNPQARLSTGQLDVDCLCDDCPQGPNENIFWSLQTQSPRGKYEFWVNYYDYCDTQQASSFTVRVTNDSRIAPLIFSAQGTLSIRKSNSTRWIYDTDTNKVTVK</sequence>
<organism evidence="1 2">
    <name type="scientific">Fibrisoma limi BUZ 3</name>
    <dbReference type="NCBI Taxonomy" id="1185876"/>
    <lineage>
        <taxon>Bacteria</taxon>
        <taxon>Pseudomonadati</taxon>
        <taxon>Bacteroidota</taxon>
        <taxon>Cytophagia</taxon>
        <taxon>Cytophagales</taxon>
        <taxon>Spirosomataceae</taxon>
        <taxon>Fibrisoma</taxon>
    </lineage>
</organism>
<gene>
    <name evidence="1" type="ORF">BN8_04178</name>
</gene>
<name>I2GM28_9BACT</name>
<dbReference type="PROSITE" id="PS51257">
    <property type="entry name" value="PROKAR_LIPOPROTEIN"/>
    <property type="match status" value="1"/>
</dbReference>